<dbReference type="GO" id="GO:0003676">
    <property type="term" value="F:nucleic acid binding"/>
    <property type="evidence" value="ECO:0007669"/>
    <property type="project" value="InterPro"/>
</dbReference>
<dbReference type="SUPFAM" id="SSF53098">
    <property type="entry name" value="Ribonuclease H-like"/>
    <property type="match status" value="1"/>
</dbReference>
<keyword evidence="3" id="KW-0378">Hydrolase</keyword>
<dbReference type="AlphaFoldDB" id="A0A8H8CPX3"/>
<dbReference type="SMART" id="SM00479">
    <property type="entry name" value="EXOIII"/>
    <property type="match status" value="1"/>
</dbReference>
<evidence type="ECO:0000256" key="4">
    <source>
        <dbReference type="ARBA" id="ARBA00022839"/>
    </source>
</evidence>
<evidence type="ECO:0000256" key="2">
    <source>
        <dbReference type="ARBA" id="ARBA00022722"/>
    </source>
</evidence>
<dbReference type="OrthoDB" id="8191639at2759"/>
<proteinExistence type="predicted"/>
<name>A0A8H8CPX3_PSICU</name>
<gene>
    <name evidence="7" type="ORF">JR316_001096</name>
</gene>
<dbReference type="InterPro" id="IPR013520">
    <property type="entry name" value="Ribonucl_H"/>
</dbReference>
<accession>A0A8H8CPX3</accession>
<reference evidence="7" key="1">
    <citation type="submission" date="2021-02" db="EMBL/GenBank/DDBJ databases">
        <title>Psilocybe cubensis genome.</title>
        <authorList>
            <person name="Mckernan K.J."/>
            <person name="Crawford S."/>
            <person name="Trippe A."/>
            <person name="Kane L.T."/>
            <person name="Mclaughlin S."/>
        </authorList>
    </citation>
    <scope>NUCLEOTIDE SEQUENCE [LARGE SCALE GENOMIC DNA]</scope>
    <source>
        <strain evidence="7">MGC-MH-2018</strain>
    </source>
</reference>
<dbReference type="Gene3D" id="3.30.420.10">
    <property type="entry name" value="Ribonuclease H-like superfamily/Ribonuclease H"/>
    <property type="match status" value="1"/>
</dbReference>
<dbReference type="PANTHER" id="PTHR12801:SF45">
    <property type="entry name" value="RNA EXONUCLEASE 4"/>
    <property type="match status" value="1"/>
</dbReference>
<evidence type="ECO:0000256" key="3">
    <source>
        <dbReference type="ARBA" id="ARBA00022801"/>
    </source>
</evidence>
<evidence type="ECO:0000256" key="1">
    <source>
        <dbReference type="ARBA" id="ARBA00022552"/>
    </source>
</evidence>
<evidence type="ECO:0000259" key="6">
    <source>
        <dbReference type="SMART" id="SM00479"/>
    </source>
</evidence>
<dbReference type="GO" id="GO:0004527">
    <property type="term" value="F:exonuclease activity"/>
    <property type="evidence" value="ECO:0007669"/>
    <property type="project" value="UniProtKB-KW"/>
</dbReference>
<dbReference type="InterPro" id="IPR012337">
    <property type="entry name" value="RNaseH-like_sf"/>
</dbReference>
<dbReference type="InterPro" id="IPR036397">
    <property type="entry name" value="RNaseH_sf"/>
</dbReference>
<keyword evidence="4" id="KW-0269">Exonuclease</keyword>
<protein>
    <recommendedName>
        <fullName evidence="6">Exonuclease domain-containing protein</fullName>
    </recommendedName>
</protein>
<dbReference type="GO" id="GO:0006364">
    <property type="term" value="P:rRNA processing"/>
    <property type="evidence" value="ECO:0007669"/>
    <property type="project" value="UniProtKB-KW"/>
</dbReference>
<evidence type="ECO:0000313" key="7">
    <source>
        <dbReference type="EMBL" id="KAG5174437.1"/>
    </source>
</evidence>
<sequence>MAPSIDRFIAISCTVVGVGPGGTTSLLARLAIVDYRGATIFDTYVTPTTTVTDYRTQQTGITHEHLNSAEAMSFADIQRHCSQFFRGKILVGHSLWNDLAGEAESNHLTLVEVRALTFFFDPSTVLGLPHRAIDTRDVGLYMPFRNALRSPSQTIGLQTLMWQLMSRRCQEGQINPVENARAALDLYRSDADAWEAAIGRGNWPCALPPSTFSRCYL</sequence>
<keyword evidence="1" id="KW-0698">rRNA processing</keyword>
<dbReference type="EMBL" id="JAFIQS010000001">
    <property type="protein sequence ID" value="KAG5174437.1"/>
    <property type="molecule type" value="Genomic_DNA"/>
</dbReference>
<comment type="function">
    <text evidence="5">Exoribonuclease involved in ribosome biosynthesis. Involved in the processing of ITS1, the internal transcribed spacer localized between the 18S and 5.8S rRNAs.</text>
</comment>
<dbReference type="PANTHER" id="PTHR12801">
    <property type="entry name" value="RNA EXONUCLEASE REXO1 / RECO3 FAMILY MEMBER-RELATED"/>
    <property type="match status" value="1"/>
</dbReference>
<dbReference type="Pfam" id="PF00929">
    <property type="entry name" value="RNase_T"/>
    <property type="match status" value="1"/>
</dbReference>
<dbReference type="GO" id="GO:0005634">
    <property type="term" value="C:nucleus"/>
    <property type="evidence" value="ECO:0007669"/>
    <property type="project" value="TreeGrafter"/>
</dbReference>
<feature type="domain" description="Exonuclease" evidence="6">
    <location>
        <begin position="7"/>
        <end position="196"/>
    </location>
</feature>
<keyword evidence="2" id="KW-0540">Nuclease</keyword>
<comment type="caution">
    <text evidence="7">The sequence shown here is derived from an EMBL/GenBank/DDBJ whole genome shotgun (WGS) entry which is preliminary data.</text>
</comment>
<organism evidence="7">
    <name type="scientific">Psilocybe cubensis</name>
    <name type="common">Psychedelic mushroom</name>
    <name type="synonym">Stropharia cubensis</name>
    <dbReference type="NCBI Taxonomy" id="181762"/>
    <lineage>
        <taxon>Eukaryota</taxon>
        <taxon>Fungi</taxon>
        <taxon>Dikarya</taxon>
        <taxon>Basidiomycota</taxon>
        <taxon>Agaricomycotina</taxon>
        <taxon>Agaricomycetes</taxon>
        <taxon>Agaricomycetidae</taxon>
        <taxon>Agaricales</taxon>
        <taxon>Agaricineae</taxon>
        <taxon>Strophariaceae</taxon>
        <taxon>Psilocybe</taxon>
    </lineage>
</organism>
<evidence type="ECO:0000256" key="5">
    <source>
        <dbReference type="ARBA" id="ARBA00025599"/>
    </source>
</evidence>
<dbReference type="InterPro" id="IPR047021">
    <property type="entry name" value="REXO1/3/4-like"/>
</dbReference>